<gene>
    <name evidence="3" type="ORF">NADRNF5_1531</name>
</gene>
<feature type="transmembrane region" description="Helical" evidence="1">
    <location>
        <begin position="117"/>
        <end position="134"/>
    </location>
</feature>
<dbReference type="KEGG" id="nin:NADRNF5_1531"/>
<dbReference type="OrthoDB" id="8914at2157"/>
<feature type="transmembrane region" description="Helical" evidence="1">
    <location>
        <begin position="94"/>
        <end position="111"/>
    </location>
</feature>
<dbReference type="EMBL" id="CP011070">
    <property type="protein sequence ID" value="AJW71212.1"/>
    <property type="molecule type" value="Genomic_DNA"/>
</dbReference>
<reference evidence="3 4" key="2">
    <citation type="journal article" date="2016" name="ISME J.">
        <title>Physiological and genomic characterization of two novel marine thaumarchaeal strains indicates niche differentiation.</title>
        <authorList>
            <person name="Bayer B."/>
            <person name="Vojvoda J."/>
            <person name="Offre P."/>
            <person name="Alves R.J."/>
            <person name="Elisabeth N.H."/>
            <person name="Garcia J.A."/>
            <person name="Volland J.M."/>
            <person name="Srivastava A."/>
            <person name="Schleper C."/>
            <person name="Herndl G.J."/>
        </authorList>
    </citation>
    <scope>NUCLEOTIDE SEQUENCE [LARGE SCALE GENOMIC DNA]</scope>
    <source>
        <strain evidence="3 4">NF5</strain>
    </source>
</reference>
<evidence type="ECO:0000256" key="1">
    <source>
        <dbReference type="SAM" id="Phobius"/>
    </source>
</evidence>
<keyword evidence="1" id="KW-0472">Membrane</keyword>
<keyword evidence="1" id="KW-1133">Transmembrane helix</keyword>
<evidence type="ECO:0000259" key="2">
    <source>
        <dbReference type="Pfam" id="PF09843"/>
    </source>
</evidence>
<reference evidence="4" key="1">
    <citation type="submission" date="2015-03" db="EMBL/GenBank/DDBJ databases">
        <title>Characterization of two novel Thaumarchaeota isolated from the Northern Adriatic Sea.</title>
        <authorList>
            <person name="Bayer B."/>
            <person name="Vojvoda J."/>
            <person name="Offre P."/>
            <person name="Srivastava A."/>
            <person name="Elisabeth N."/>
            <person name="Garcia J.A.L."/>
            <person name="Schleper C."/>
            <person name="Herndl G.J."/>
        </authorList>
    </citation>
    <scope>NUCLEOTIDE SEQUENCE [LARGE SCALE GENOMIC DNA]</scope>
    <source>
        <strain evidence="4">NF5</strain>
    </source>
</reference>
<dbReference type="STRING" id="1580092.NADRNF5_1531"/>
<feature type="transmembrane region" description="Helical" evidence="1">
    <location>
        <begin position="146"/>
        <end position="164"/>
    </location>
</feature>
<dbReference type="AlphaFoldDB" id="A0A0D5C484"/>
<name>A0A0D5C484_9ARCH</name>
<evidence type="ECO:0000313" key="3">
    <source>
        <dbReference type="EMBL" id="AJW71212.1"/>
    </source>
</evidence>
<dbReference type="GeneID" id="24820710"/>
<organism evidence="3 4">
    <name type="scientific">Nitrosopumilus adriaticus</name>
    <dbReference type="NCBI Taxonomy" id="1580092"/>
    <lineage>
        <taxon>Archaea</taxon>
        <taxon>Nitrososphaerota</taxon>
        <taxon>Nitrososphaeria</taxon>
        <taxon>Nitrosopumilales</taxon>
        <taxon>Nitrosopumilaceae</taxon>
        <taxon>Nitrosopumilus</taxon>
    </lineage>
</organism>
<feature type="domain" description="DUF2070" evidence="2">
    <location>
        <begin position="13"/>
        <end position="578"/>
    </location>
</feature>
<dbReference type="Pfam" id="PF09843">
    <property type="entry name" value="DUF2070"/>
    <property type="match status" value="1"/>
</dbReference>
<keyword evidence="4" id="KW-1185">Reference proteome</keyword>
<protein>
    <submittedName>
        <fullName evidence="3">Putative membrane protein</fullName>
    </submittedName>
</protein>
<dbReference type="InterPro" id="IPR019204">
    <property type="entry name" value="DUF2070_membrane"/>
</dbReference>
<accession>A0A0D5C484</accession>
<evidence type="ECO:0000313" key="4">
    <source>
        <dbReference type="Proteomes" id="UP000032408"/>
    </source>
</evidence>
<feature type="transmembrane region" description="Helical" evidence="1">
    <location>
        <begin position="176"/>
        <end position="193"/>
    </location>
</feature>
<keyword evidence="1" id="KW-0812">Transmembrane</keyword>
<dbReference type="Proteomes" id="UP000032408">
    <property type="component" value="Chromosome"/>
</dbReference>
<feature type="transmembrane region" description="Helical" evidence="1">
    <location>
        <begin position="26"/>
        <end position="45"/>
    </location>
</feature>
<dbReference type="HOGENOM" id="CLU_456074_0_0_2"/>
<sequence>MEQESDDVSNIHNRFSLTLVNPSSHYFSLVVSLVVASVMVLATYFGYLGNLGFEQNWYRLPIVLGVLVATQLLDTRFSKKKEFSKSLHSSLFGNMLWTVTVLMGILSSVVLAKEIELFFIVFGLLLFASFRIGIYTTTLGASLKKAWAICFIQPLAMYFVLIPQDMWLSILYEPVGLAYGISFMIIASVWSVLTDRAGRPGMESTHKTIQAYLASQGNDFEDAEELMEQRSSETKVTTSQLRLSSPNGKTDFRMVLPEIHPGPYHPVGGSNIPYLIYKNLSSSAMVMHSISDHSLNLPSRNEVESYLKKIEDSKVKEEGLHCTEPVTVQINKARVTGLLFGNNPLLFLSLSPHGMEDIPSYMKTEIEQYAENRNYARAMIVDCHNAMGEEISKEDGEDMLKAAKSCLDSLITKESYPIEFGYANSDDMDVWTEDLGMGGLGVVCLVINSKKYFLGWADANNMENGIREKIIDNFSKRDYNLLEICTSDTHYAPVKARNRNGYYQLGLITSADKLSKWFLEIAKVAESETTTAKFEILENEANVKVMGQGIYEDYSKALDNSLKITKAFVIGGVLFFITSLFL</sequence>
<proteinExistence type="predicted"/>
<feature type="transmembrane region" description="Helical" evidence="1">
    <location>
        <begin position="57"/>
        <end position="73"/>
    </location>
</feature>
<dbReference type="RefSeq" id="WP_048116697.1">
    <property type="nucleotide sequence ID" value="NZ_CP011070.1"/>
</dbReference>